<dbReference type="Proteomes" id="UP000216475">
    <property type="component" value="Unassembled WGS sequence"/>
</dbReference>
<keyword evidence="2" id="KW-0808">Transferase</keyword>
<dbReference type="InterPro" id="IPR016181">
    <property type="entry name" value="Acyl_CoA_acyltransferase"/>
</dbReference>
<protein>
    <submittedName>
        <fullName evidence="2">GNAT family N-acetyltransferase</fullName>
    </submittedName>
</protein>
<dbReference type="InterPro" id="IPR000182">
    <property type="entry name" value="GNAT_dom"/>
</dbReference>
<reference evidence="2 3" key="1">
    <citation type="submission" date="2017-07" db="EMBL/GenBank/DDBJ databases">
        <title>Isolation and whole genome analysis of endospore-forming bacteria from heroin.</title>
        <authorList>
            <person name="Kalinowski J."/>
            <person name="Ahrens B."/>
            <person name="Al-Dilaimi A."/>
            <person name="Winkler A."/>
            <person name="Wibberg D."/>
            <person name="Schleenbecker U."/>
            <person name="Ruckert C."/>
            <person name="Wolfel R."/>
            <person name="Grass G."/>
        </authorList>
    </citation>
    <scope>NUCLEOTIDE SEQUENCE [LARGE SCALE GENOMIC DNA]</scope>
    <source>
        <strain evidence="2 3">7509</strain>
    </source>
</reference>
<dbReference type="Pfam" id="PF00583">
    <property type="entry name" value="Acetyltransf_1"/>
    <property type="match status" value="1"/>
</dbReference>
<evidence type="ECO:0000313" key="2">
    <source>
        <dbReference type="EMBL" id="PAE09312.1"/>
    </source>
</evidence>
<dbReference type="Gene3D" id="3.40.630.30">
    <property type="match status" value="1"/>
</dbReference>
<feature type="domain" description="N-acetyltransferase" evidence="1">
    <location>
        <begin position="1"/>
        <end position="167"/>
    </location>
</feature>
<name>A0A268HHG9_9BACI</name>
<evidence type="ECO:0000313" key="3">
    <source>
        <dbReference type="Proteomes" id="UP000216475"/>
    </source>
</evidence>
<accession>A0A268HHG9</accession>
<organism evidence="2 3">
    <name type="scientific">Terribacillus saccharophilus</name>
    <dbReference type="NCBI Taxonomy" id="361277"/>
    <lineage>
        <taxon>Bacteria</taxon>
        <taxon>Bacillati</taxon>
        <taxon>Bacillota</taxon>
        <taxon>Bacilli</taxon>
        <taxon>Bacillales</taxon>
        <taxon>Bacillaceae</taxon>
        <taxon>Terribacillus</taxon>
    </lineage>
</organism>
<evidence type="ECO:0000259" key="1">
    <source>
        <dbReference type="PROSITE" id="PS51186"/>
    </source>
</evidence>
<dbReference type="PROSITE" id="PS51186">
    <property type="entry name" value="GNAT"/>
    <property type="match status" value="1"/>
</dbReference>
<dbReference type="EMBL" id="NPBH01000009">
    <property type="protein sequence ID" value="PAE09312.1"/>
    <property type="molecule type" value="Genomic_DNA"/>
</dbReference>
<dbReference type="AlphaFoldDB" id="A0A268HHG9"/>
<sequence length="167" mass="19425">MIFRKSKTSDVESIMKIIRQAQEFFKNQEIDQWQDGYPNEYTIIKDINNAESYVLVKDDEVVATSMVTFKNEPAYDFIYEGQWLSNNKYATIHRVAVSNTHKGLGLSTEIIKYIEDLCINHDVHSIKVDTHKENIPMQKTLKKNGFEYCGIIYVDSSSERVAFEKLL</sequence>
<gene>
    <name evidence="2" type="ORF">CHI12_01690</name>
</gene>
<dbReference type="SUPFAM" id="SSF55729">
    <property type="entry name" value="Acyl-CoA N-acyltransferases (Nat)"/>
    <property type="match status" value="1"/>
</dbReference>
<dbReference type="RefSeq" id="WP_095268449.1">
    <property type="nucleotide sequence ID" value="NZ_NPBH01000009.1"/>
</dbReference>
<comment type="caution">
    <text evidence="2">The sequence shown here is derived from an EMBL/GenBank/DDBJ whole genome shotgun (WGS) entry which is preliminary data.</text>
</comment>
<dbReference type="GO" id="GO:0016747">
    <property type="term" value="F:acyltransferase activity, transferring groups other than amino-acyl groups"/>
    <property type="evidence" value="ECO:0007669"/>
    <property type="project" value="InterPro"/>
</dbReference>
<dbReference type="CDD" id="cd04301">
    <property type="entry name" value="NAT_SF"/>
    <property type="match status" value="1"/>
</dbReference>
<proteinExistence type="predicted"/>